<accession>A0A0F9MJ97</accession>
<dbReference type="EMBL" id="LAZR01008744">
    <property type="protein sequence ID" value="KKM76805.1"/>
    <property type="molecule type" value="Genomic_DNA"/>
</dbReference>
<proteinExistence type="predicted"/>
<sequence>MIKIILFFLFSLNKSKLFDYKNRDLTLNLVNIKKKDL</sequence>
<reference evidence="1" key="1">
    <citation type="journal article" date="2015" name="Nature">
        <title>Complex archaea that bridge the gap between prokaryotes and eukaryotes.</title>
        <authorList>
            <person name="Spang A."/>
            <person name="Saw J.H."/>
            <person name="Jorgensen S.L."/>
            <person name="Zaremba-Niedzwiedzka K."/>
            <person name="Martijn J."/>
            <person name="Lind A.E."/>
            <person name="van Eijk R."/>
            <person name="Schleper C."/>
            <person name="Guy L."/>
            <person name="Ettema T.J."/>
        </authorList>
    </citation>
    <scope>NUCLEOTIDE SEQUENCE</scope>
</reference>
<evidence type="ECO:0000313" key="1">
    <source>
        <dbReference type="EMBL" id="KKM76805.1"/>
    </source>
</evidence>
<gene>
    <name evidence="1" type="ORF">LCGC14_1376430</name>
</gene>
<protein>
    <submittedName>
        <fullName evidence="1">Uncharacterized protein</fullName>
    </submittedName>
</protein>
<organism evidence="1">
    <name type="scientific">marine sediment metagenome</name>
    <dbReference type="NCBI Taxonomy" id="412755"/>
    <lineage>
        <taxon>unclassified sequences</taxon>
        <taxon>metagenomes</taxon>
        <taxon>ecological metagenomes</taxon>
    </lineage>
</organism>
<dbReference type="AlphaFoldDB" id="A0A0F9MJ97"/>
<comment type="caution">
    <text evidence="1">The sequence shown here is derived from an EMBL/GenBank/DDBJ whole genome shotgun (WGS) entry which is preliminary data.</text>
</comment>
<name>A0A0F9MJ97_9ZZZZ</name>